<evidence type="ECO:0000313" key="2">
    <source>
        <dbReference type="EMBL" id="PZP56520.1"/>
    </source>
</evidence>
<feature type="domain" description="Transcriptional regulator AbiEi antitoxin N-terminal" evidence="1">
    <location>
        <begin position="7"/>
        <end position="100"/>
    </location>
</feature>
<accession>A0A2W5FRS9</accession>
<comment type="caution">
    <text evidence="2">The sequence shown here is derived from an EMBL/GenBank/DDBJ whole genome shotgun (WGS) entry which is preliminary data.</text>
</comment>
<dbReference type="InterPro" id="IPR021561">
    <property type="entry name" value="AbiEi_3"/>
</dbReference>
<dbReference type="Pfam" id="PF17194">
    <property type="entry name" value="AbiEi_3_N"/>
    <property type="match status" value="1"/>
</dbReference>
<dbReference type="EMBL" id="QFOT01000023">
    <property type="protein sequence ID" value="PZP56520.1"/>
    <property type="molecule type" value="Genomic_DNA"/>
</dbReference>
<dbReference type="AlphaFoldDB" id="A0A2W5FRS9"/>
<organism evidence="2 3">
    <name type="scientific">Micavibrio aeruginosavorus</name>
    <dbReference type="NCBI Taxonomy" id="349221"/>
    <lineage>
        <taxon>Bacteria</taxon>
        <taxon>Pseudomonadati</taxon>
        <taxon>Bdellovibrionota</taxon>
        <taxon>Bdellovibrionia</taxon>
        <taxon>Bdellovibrionales</taxon>
        <taxon>Pseudobdellovibrionaceae</taxon>
        <taxon>Micavibrio</taxon>
    </lineage>
</organism>
<dbReference type="InterPro" id="IPR033455">
    <property type="entry name" value="AbiEi_3_N"/>
</dbReference>
<reference evidence="2 3" key="1">
    <citation type="submission" date="2017-08" db="EMBL/GenBank/DDBJ databases">
        <title>Infants hospitalized years apart are colonized by the same room-sourced microbial strains.</title>
        <authorList>
            <person name="Brooks B."/>
            <person name="Olm M.R."/>
            <person name="Firek B.A."/>
            <person name="Baker R."/>
            <person name="Thomas B.C."/>
            <person name="Morowitz M.J."/>
            <person name="Banfield J.F."/>
        </authorList>
    </citation>
    <scope>NUCLEOTIDE SEQUENCE [LARGE SCALE GENOMIC DNA]</scope>
    <source>
        <strain evidence="2">S2_006_000_R2_64</strain>
    </source>
</reference>
<evidence type="ECO:0000259" key="1">
    <source>
        <dbReference type="Pfam" id="PF17194"/>
    </source>
</evidence>
<dbReference type="Proteomes" id="UP000249739">
    <property type="component" value="Unassembled WGS sequence"/>
</dbReference>
<dbReference type="Pfam" id="PF11459">
    <property type="entry name" value="AbiEi_3"/>
    <property type="match status" value="1"/>
</dbReference>
<protein>
    <recommendedName>
        <fullName evidence="1">Transcriptional regulator AbiEi antitoxin N-terminal domain-containing protein</fullName>
    </recommendedName>
</protein>
<evidence type="ECO:0000313" key="3">
    <source>
        <dbReference type="Proteomes" id="UP000249739"/>
    </source>
</evidence>
<gene>
    <name evidence="2" type="ORF">DI586_03400</name>
</gene>
<proteinExistence type="predicted"/>
<sequence length="270" mass="31422">MVEQKGQKLNQLYFDLPEGMIVDSHWLNSRGYASNLRAHYIHKNWLEQPARSVYQRPRRGELKWEQVVISLQTLLLEEYGPLVVGGETALELQGFSHYISQNIKTVHLYGPKPPPNWLYHLPVKQKFVFHADKRLFGDNLLSRGLTAKEVETQRPWGQWDDAITLSSPERAILELIDELPDNESFHKVDKIMEGLPNLSPRKLQKLLSACKSIKVNRLFFFFADRHKHAWLKQLNKQNIDFGSGKRRLVEHGKLDNKYLITVPEDLDGLH</sequence>
<name>A0A2W5FRS9_9BACT</name>